<feature type="site" description="Important for autoinhibition of adenylyltransferase activity" evidence="3">
    <location>
        <position position="55"/>
    </location>
</feature>
<dbReference type="InterPro" id="IPR036388">
    <property type="entry name" value="WH-like_DNA-bd_sf"/>
</dbReference>
<dbReference type="AlphaFoldDB" id="A0A2M8W6V7"/>
<dbReference type="Gene3D" id="1.10.3290.10">
    <property type="entry name" value="Fido-like domain"/>
    <property type="match status" value="1"/>
</dbReference>
<dbReference type="Gene3D" id="1.10.10.10">
    <property type="entry name" value="Winged helix-like DNA-binding domain superfamily/Winged helix DNA-binding domain"/>
    <property type="match status" value="1"/>
</dbReference>
<protein>
    <submittedName>
        <fullName evidence="5">Fic family protein</fullName>
    </submittedName>
</protein>
<sequence>MIPDFYTPQPDWPARIEHVVELLGRVTAIEELSGRRLELRRGNRIGSVHSSTAIEGNRLTLAQVEGVAHGEPVFAPPRDVKEVENALAAYDAIEDLDPWSIDDFLRAHGLLTAGLVTESGAFRTVDVEIVNAGGDVIHTGSRVEKVPRLIAELLAWGSTSDDHALVASSAVHFLIEHIHPFRDGNGRIGRLWQTLILSRWKPLFAWMPTETLVRERQGDYYRALQASREPEIDAAAFIDYMLDIITDSLASYESRAKADAAGGVGVNVGVNVGVADALLGLLREDPAQSAVGLALRLGTTSRTVERHLSALKGAGRIRREGPPKSGHWIVIEENT</sequence>
<dbReference type="InterPro" id="IPR036390">
    <property type="entry name" value="WH_DNA-bd_sf"/>
</dbReference>
<feature type="binding site" evidence="2">
    <location>
        <begin position="220"/>
        <end position="221"/>
    </location>
    <ligand>
        <name>ATP</name>
        <dbReference type="ChEBI" id="CHEBI:30616"/>
    </ligand>
</feature>
<accession>A0A2M8W6V7</accession>
<dbReference type="OrthoDB" id="9813719at2"/>
<dbReference type="GO" id="GO:0005524">
    <property type="term" value="F:ATP binding"/>
    <property type="evidence" value="ECO:0007669"/>
    <property type="project" value="UniProtKB-KW"/>
</dbReference>
<feature type="domain" description="Fido" evidence="4">
    <location>
        <begin position="99"/>
        <end position="243"/>
    </location>
</feature>
<evidence type="ECO:0000313" key="5">
    <source>
        <dbReference type="EMBL" id="PJI86656.1"/>
    </source>
</evidence>
<dbReference type="PROSITE" id="PS51459">
    <property type="entry name" value="FIDO"/>
    <property type="match status" value="1"/>
</dbReference>
<organism evidence="5 6">
    <name type="scientific">Luteimicrobium subarcticum</name>
    <dbReference type="NCBI Taxonomy" id="620910"/>
    <lineage>
        <taxon>Bacteria</taxon>
        <taxon>Bacillati</taxon>
        <taxon>Actinomycetota</taxon>
        <taxon>Actinomycetes</taxon>
        <taxon>Micrococcales</taxon>
        <taxon>Luteimicrobium</taxon>
    </lineage>
</organism>
<dbReference type="Pfam" id="PF02661">
    <property type="entry name" value="Fic"/>
    <property type="match status" value="1"/>
</dbReference>
<dbReference type="PANTHER" id="PTHR13504">
    <property type="entry name" value="FIDO DOMAIN-CONTAINING PROTEIN DDB_G0283145"/>
    <property type="match status" value="1"/>
</dbReference>
<dbReference type="SUPFAM" id="SSF140931">
    <property type="entry name" value="Fic-like"/>
    <property type="match status" value="1"/>
</dbReference>
<dbReference type="EMBL" id="PGTZ01000010">
    <property type="protein sequence ID" value="PJI86656.1"/>
    <property type="molecule type" value="Genomic_DNA"/>
</dbReference>
<name>A0A2M8W6V7_9MICO</name>
<evidence type="ECO:0000256" key="1">
    <source>
        <dbReference type="PIRSR" id="PIRSR640198-1"/>
    </source>
</evidence>
<evidence type="ECO:0000256" key="2">
    <source>
        <dbReference type="PIRSR" id="PIRSR640198-2"/>
    </source>
</evidence>
<feature type="active site" evidence="1">
    <location>
        <position position="179"/>
    </location>
</feature>
<dbReference type="PANTHER" id="PTHR13504:SF38">
    <property type="entry name" value="FIDO DOMAIN-CONTAINING PROTEIN"/>
    <property type="match status" value="1"/>
</dbReference>
<dbReference type="SUPFAM" id="SSF46785">
    <property type="entry name" value="Winged helix' DNA-binding domain"/>
    <property type="match status" value="1"/>
</dbReference>
<proteinExistence type="predicted"/>
<evidence type="ECO:0000259" key="4">
    <source>
        <dbReference type="PROSITE" id="PS51459"/>
    </source>
</evidence>
<dbReference type="InterPro" id="IPR040198">
    <property type="entry name" value="Fido_containing"/>
</dbReference>
<keyword evidence="6" id="KW-1185">Reference proteome</keyword>
<keyword evidence="2" id="KW-0067">ATP-binding</keyword>
<dbReference type="InterPro" id="IPR003812">
    <property type="entry name" value="Fido"/>
</dbReference>
<comment type="caution">
    <text evidence="5">The sequence shown here is derived from an EMBL/GenBank/DDBJ whole genome shotgun (WGS) entry which is preliminary data.</text>
</comment>
<dbReference type="RefSeq" id="WP_100350690.1">
    <property type="nucleotide sequence ID" value="NZ_PGTZ01000010.1"/>
</dbReference>
<dbReference type="Proteomes" id="UP000231586">
    <property type="component" value="Unassembled WGS sequence"/>
</dbReference>
<evidence type="ECO:0000256" key="3">
    <source>
        <dbReference type="PIRSR" id="PIRSR640198-3"/>
    </source>
</evidence>
<evidence type="ECO:0000313" key="6">
    <source>
        <dbReference type="Proteomes" id="UP000231586"/>
    </source>
</evidence>
<gene>
    <name evidence="5" type="ORF">CLV34_2576</name>
</gene>
<feature type="binding site" evidence="2">
    <location>
        <begin position="183"/>
        <end position="190"/>
    </location>
    <ligand>
        <name>ATP</name>
        <dbReference type="ChEBI" id="CHEBI:30616"/>
    </ligand>
</feature>
<dbReference type="InterPro" id="IPR036597">
    <property type="entry name" value="Fido-like_dom_sf"/>
</dbReference>
<reference evidence="5 6" key="1">
    <citation type="submission" date="2017-11" db="EMBL/GenBank/DDBJ databases">
        <title>Genomic Encyclopedia of Archaeal and Bacterial Type Strains, Phase II (KMG-II): From Individual Species to Whole Genera.</title>
        <authorList>
            <person name="Goeker M."/>
        </authorList>
    </citation>
    <scope>NUCLEOTIDE SEQUENCE [LARGE SCALE GENOMIC DNA]</scope>
    <source>
        <strain evidence="5 6">DSM 22413</strain>
    </source>
</reference>
<keyword evidence="2" id="KW-0547">Nucleotide-binding</keyword>